<dbReference type="AlphaFoldDB" id="Q8PT76"/>
<dbReference type="InterPro" id="IPR012349">
    <property type="entry name" value="Split_barrel_FMN-bd"/>
</dbReference>
<dbReference type="SUPFAM" id="SSF50475">
    <property type="entry name" value="FMN-binding split barrel"/>
    <property type="match status" value="1"/>
</dbReference>
<dbReference type="InterPro" id="IPR024747">
    <property type="entry name" value="Pyridox_Oxase-rel"/>
</dbReference>
<gene>
    <name evidence="1" type="ordered locus">MM_2842</name>
</gene>
<dbReference type="EMBL" id="AE008384">
    <property type="protein sequence ID" value="AAM32538.1"/>
    <property type="molecule type" value="Genomic_DNA"/>
</dbReference>
<dbReference type="Gene3D" id="2.30.110.10">
    <property type="entry name" value="Electron Transport, Fmn-binding Protein, Chain A"/>
    <property type="match status" value="1"/>
</dbReference>
<proteinExistence type="predicted"/>
<name>Q8PT76_METMA</name>
<dbReference type="KEGG" id="mma:MM_2842"/>
<dbReference type="PANTHER" id="PTHR34071">
    <property type="entry name" value="5-NITROIMIDAZOLE ANTIBIOTICS RESISTANCE PROTEIN, NIMA-FAMILY-RELATED PROTEIN-RELATED"/>
    <property type="match status" value="1"/>
</dbReference>
<reference evidence="1 2" key="1">
    <citation type="journal article" date="2002" name="J. Mol. Microbiol. Biotechnol.">
        <title>The genome of Methanosarcina mazei: evidence for lateral gene transfer between Bacteria and Archaea.</title>
        <authorList>
            <person name="Deppenmeier U."/>
            <person name="Johann A."/>
            <person name="Hartsch T."/>
            <person name="Merkl R."/>
            <person name="Schmitz R.A."/>
            <person name="Martinez-Arias R."/>
            <person name="Henne A."/>
            <person name="Wiezer A."/>
            <person name="Baumer S."/>
            <person name="Jacobi C."/>
            <person name="Bruggemann H."/>
            <person name="Lienard T."/>
            <person name="Christmann A."/>
            <person name="Bomeke M."/>
            <person name="Steckel S."/>
            <person name="Bhattacharyya A."/>
            <person name="Lykidis A."/>
            <person name="Overbeek R."/>
            <person name="Klenk H.P."/>
            <person name="Gunsalus R.P."/>
            <person name="Fritz H.J."/>
            <person name="Gottschalk G."/>
        </authorList>
    </citation>
    <scope>NUCLEOTIDE SEQUENCE [LARGE SCALE GENOMIC DNA]</scope>
    <source>
        <strain evidence="2">ATCC BAA-159 / DSM 3647 / Goe1 / Go1 / JCM 11833 / OCM 88</strain>
    </source>
</reference>
<dbReference type="PATRIC" id="fig|192952.21.peg.3281"/>
<evidence type="ECO:0000313" key="1">
    <source>
        <dbReference type="EMBL" id="AAM32538.1"/>
    </source>
</evidence>
<dbReference type="Pfam" id="PF12900">
    <property type="entry name" value="Pyridox_ox_2"/>
    <property type="match status" value="1"/>
</dbReference>
<evidence type="ECO:0000313" key="2">
    <source>
        <dbReference type="Proteomes" id="UP000000595"/>
    </source>
</evidence>
<organism evidence="1 2">
    <name type="scientific">Methanosarcina mazei (strain ATCC BAA-159 / DSM 3647 / Goe1 / Go1 / JCM 11833 / OCM 88)</name>
    <name type="common">Methanosarcina frisia</name>
    <dbReference type="NCBI Taxonomy" id="192952"/>
    <lineage>
        <taxon>Archaea</taxon>
        <taxon>Methanobacteriati</taxon>
        <taxon>Methanobacteriota</taxon>
        <taxon>Stenosarchaea group</taxon>
        <taxon>Methanomicrobia</taxon>
        <taxon>Methanosarcinales</taxon>
        <taxon>Methanosarcinaceae</taxon>
        <taxon>Methanosarcina</taxon>
    </lineage>
</organism>
<dbReference type="eggNOG" id="arCOG00520">
    <property type="taxonomic scope" value="Archaea"/>
</dbReference>
<sequence length="155" mass="17932">MKKMGSQKLISDRQQIEDILSKAKFIRIALSDDETPYIVPMSFGYKENAIYLHSSQKGRKIEILKKNPRVCFEAAAETELITANDPCKYNVRYRSVIGHGQAKFLEDYDEKVRGLTVLSEHYGMEGPFEFEEWKVNRLCVIKIEIERMTGKESGF</sequence>
<protein>
    <submittedName>
        <fullName evidence="1">5-nitroimidazole antibiotic resistance protein</fullName>
    </submittedName>
</protein>
<dbReference type="HOGENOM" id="CLU_067890_1_2_2"/>
<dbReference type="PANTHER" id="PTHR34071:SF2">
    <property type="entry name" value="FLAVIN-NUCLEOTIDE-BINDING PROTEIN"/>
    <property type="match status" value="1"/>
</dbReference>
<accession>Q8PT76</accession>
<dbReference type="Proteomes" id="UP000000595">
    <property type="component" value="Chromosome"/>
</dbReference>